<accession>A0ABY0E1Z3</accession>
<protein>
    <submittedName>
        <fullName evidence="2">Uncharacterized protein</fullName>
    </submittedName>
</protein>
<comment type="caution">
    <text evidence="2">The sequence shown here is derived from an EMBL/GenBank/DDBJ whole genome shotgun (WGS) entry which is preliminary data.</text>
</comment>
<organism evidence="2 3">
    <name type="scientific">Bradyrhizobium guangzhouense</name>
    <dbReference type="NCBI Taxonomy" id="1325095"/>
    <lineage>
        <taxon>Bacteria</taxon>
        <taxon>Pseudomonadati</taxon>
        <taxon>Pseudomonadota</taxon>
        <taxon>Alphaproteobacteria</taxon>
        <taxon>Hyphomicrobiales</taxon>
        <taxon>Nitrobacteraceae</taxon>
        <taxon>Bradyrhizobium</taxon>
    </lineage>
</organism>
<evidence type="ECO:0000256" key="1">
    <source>
        <dbReference type="SAM" id="MobiDB-lite"/>
    </source>
</evidence>
<feature type="region of interest" description="Disordered" evidence="1">
    <location>
        <begin position="52"/>
        <end position="71"/>
    </location>
</feature>
<dbReference type="Proteomes" id="UP000290401">
    <property type="component" value="Unassembled WGS sequence"/>
</dbReference>
<gene>
    <name evidence="2" type="ORF">EAS56_23735</name>
</gene>
<keyword evidence="3" id="KW-1185">Reference proteome</keyword>
<name>A0ABY0E1Z3_9BRAD</name>
<reference evidence="2 3" key="1">
    <citation type="submission" date="2018-10" db="EMBL/GenBank/DDBJ databases">
        <title>Bradyrhizobium sp. nov., effective nodules isolated from peanut in China.</title>
        <authorList>
            <person name="Li Y."/>
        </authorList>
    </citation>
    <scope>NUCLEOTIDE SEQUENCE [LARGE SCALE GENOMIC DNA]</scope>
    <source>
        <strain evidence="2 3">CCBAU 53426</strain>
    </source>
</reference>
<dbReference type="EMBL" id="RDQZ01000021">
    <property type="protein sequence ID" value="RXH10274.1"/>
    <property type="molecule type" value="Genomic_DNA"/>
</dbReference>
<evidence type="ECO:0000313" key="2">
    <source>
        <dbReference type="EMBL" id="RXH10274.1"/>
    </source>
</evidence>
<sequence length="71" mass="7170">MGERALVGNEGAGERSDLCGLGNRAGLAGFSAVIARLDRAIQYSEAVVMEPKGRGVLDPPPSRGMTAVGGG</sequence>
<proteinExistence type="predicted"/>
<evidence type="ECO:0000313" key="3">
    <source>
        <dbReference type="Proteomes" id="UP000290401"/>
    </source>
</evidence>